<dbReference type="SUPFAM" id="SSF88946">
    <property type="entry name" value="Sigma2 domain of RNA polymerase sigma factors"/>
    <property type="match status" value="1"/>
</dbReference>
<dbReference type="RefSeq" id="WP_378526918.1">
    <property type="nucleotide sequence ID" value="NZ_JBHSNS010000001.1"/>
</dbReference>
<name>A0ABW0Z9U5_9ACTN</name>
<evidence type="ECO:0000256" key="3">
    <source>
        <dbReference type="ARBA" id="ARBA00023082"/>
    </source>
</evidence>
<keyword evidence="10" id="KW-1185">Reference proteome</keyword>
<feature type="region of interest" description="Disordered" evidence="6">
    <location>
        <begin position="266"/>
        <end position="289"/>
    </location>
</feature>
<keyword evidence="4" id="KW-0238">DNA-binding</keyword>
<dbReference type="Proteomes" id="UP001596072">
    <property type="component" value="Unassembled WGS sequence"/>
</dbReference>
<gene>
    <name evidence="9" type="ORF">ACFPQB_02440</name>
</gene>
<dbReference type="PANTHER" id="PTHR43133">
    <property type="entry name" value="RNA POLYMERASE ECF-TYPE SIGMA FACTO"/>
    <property type="match status" value="1"/>
</dbReference>
<dbReference type="Gene3D" id="1.10.1740.10">
    <property type="match status" value="1"/>
</dbReference>
<feature type="domain" description="RNA polymerase sigma-70 region 2" evidence="7">
    <location>
        <begin position="28"/>
        <end position="95"/>
    </location>
</feature>
<organism evidence="9 10">
    <name type="scientific">Nocardioides vastitatis</name>
    <dbReference type="NCBI Taxonomy" id="2568655"/>
    <lineage>
        <taxon>Bacteria</taxon>
        <taxon>Bacillati</taxon>
        <taxon>Actinomycetota</taxon>
        <taxon>Actinomycetes</taxon>
        <taxon>Propionibacteriales</taxon>
        <taxon>Nocardioidaceae</taxon>
        <taxon>Nocardioides</taxon>
    </lineage>
</organism>
<feature type="compositionally biased region" description="Pro residues" evidence="6">
    <location>
        <begin position="413"/>
        <end position="440"/>
    </location>
</feature>
<dbReference type="Pfam" id="PF13490">
    <property type="entry name" value="zf-HC2"/>
    <property type="match status" value="1"/>
</dbReference>
<keyword evidence="5" id="KW-0804">Transcription</keyword>
<dbReference type="InterPro" id="IPR039425">
    <property type="entry name" value="RNA_pol_sigma-70-like"/>
</dbReference>
<proteinExistence type="inferred from homology"/>
<evidence type="ECO:0000256" key="5">
    <source>
        <dbReference type="ARBA" id="ARBA00023163"/>
    </source>
</evidence>
<dbReference type="InterPro" id="IPR036388">
    <property type="entry name" value="WH-like_DNA-bd_sf"/>
</dbReference>
<dbReference type="InterPro" id="IPR014284">
    <property type="entry name" value="RNA_pol_sigma-70_dom"/>
</dbReference>
<accession>A0ABW0Z9U5</accession>
<dbReference type="Gene3D" id="1.10.10.10">
    <property type="entry name" value="Winged helix-like DNA-binding domain superfamily/Winged helix DNA-binding domain"/>
    <property type="match status" value="1"/>
</dbReference>
<evidence type="ECO:0000256" key="6">
    <source>
        <dbReference type="SAM" id="MobiDB-lite"/>
    </source>
</evidence>
<protein>
    <submittedName>
        <fullName evidence="9">Sigma-70 family RNA polymerase sigma factor</fullName>
    </submittedName>
</protein>
<dbReference type="InterPro" id="IPR027383">
    <property type="entry name" value="Znf_put"/>
</dbReference>
<evidence type="ECO:0000256" key="2">
    <source>
        <dbReference type="ARBA" id="ARBA00023015"/>
    </source>
</evidence>
<dbReference type="Pfam" id="PF04542">
    <property type="entry name" value="Sigma70_r2"/>
    <property type="match status" value="1"/>
</dbReference>
<reference evidence="10" key="1">
    <citation type="journal article" date="2019" name="Int. J. Syst. Evol. Microbiol.">
        <title>The Global Catalogue of Microorganisms (GCM) 10K type strain sequencing project: providing services to taxonomists for standard genome sequencing and annotation.</title>
        <authorList>
            <consortium name="The Broad Institute Genomics Platform"/>
            <consortium name="The Broad Institute Genome Sequencing Center for Infectious Disease"/>
            <person name="Wu L."/>
            <person name="Ma J."/>
        </authorList>
    </citation>
    <scope>NUCLEOTIDE SEQUENCE [LARGE SCALE GENOMIC DNA]</scope>
    <source>
        <strain evidence="10">YIM 94188</strain>
    </source>
</reference>
<dbReference type="PANTHER" id="PTHR43133:SF8">
    <property type="entry name" value="RNA POLYMERASE SIGMA FACTOR HI_1459-RELATED"/>
    <property type="match status" value="1"/>
</dbReference>
<feature type="region of interest" description="Disordered" evidence="6">
    <location>
        <begin position="335"/>
        <end position="440"/>
    </location>
</feature>
<dbReference type="InterPro" id="IPR007627">
    <property type="entry name" value="RNA_pol_sigma70_r2"/>
</dbReference>
<dbReference type="EMBL" id="JBHSNS010000001">
    <property type="protein sequence ID" value="MFC5727760.1"/>
    <property type="molecule type" value="Genomic_DNA"/>
</dbReference>
<dbReference type="InterPro" id="IPR041916">
    <property type="entry name" value="Anti_sigma_zinc_sf"/>
</dbReference>
<evidence type="ECO:0000313" key="9">
    <source>
        <dbReference type="EMBL" id="MFC5727760.1"/>
    </source>
</evidence>
<comment type="caution">
    <text evidence="9">The sequence shown here is derived from an EMBL/GenBank/DDBJ whole genome shotgun (WGS) entry which is preliminary data.</text>
</comment>
<comment type="similarity">
    <text evidence="1">Belongs to the sigma-70 factor family. ECF subfamily.</text>
</comment>
<feature type="compositionally biased region" description="Polar residues" evidence="6">
    <location>
        <begin position="341"/>
        <end position="353"/>
    </location>
</feature>
<feature type="compositionally biased region" description="Pro residues" evidence="6">
    <location>
        <begin position="360"/>
        <end position="381"/>
    </location>
</feature>
<evidence type="ECO:0000259" key="8">
    <source>
        <dbReference type="Pfam" id="PF13490"/>
    </source>
</evidence>
<dbReference type="Gene3D" id="1.10.10.1320">
    <property type="entry name" value="Anti-sigma factor, zinc-finger domain"/>
    <property type="match status" value="1"/>
</dbReference>
<evidence type="ECO:0000313" key="10">
    <source>
        <dbReference type="Proteomes" id="UP001596072"/>
    </source>
</evidence>
<evidence type="ECO:0000256" key="4">
    <source>
        <dbReference type="ARBA" id="ARBA00023125"/>
    </source>
</evidence>
<dbReference type="NCBIfam" id="TIGR02937">
    <property type="entry name" value="sigma70-ECF"/>
    <property type="match status" value="1"/>
</dbReference>
<evidence type="ECO:0000259" key="7">
    <source>
        <dbReference type="Pfam" id="PF04542"/>
    </source>
</evidence>
<dbReference type="InterPro" id="IPR013325">
    <property type="entry name" value="RNA_pol_sigma_r2"/>
</dbReference>
<dbReference type="InterPro" id="IPR013324">
    <property type="entry name" value="RNA_pol_sigma_r3/r4-like"/>
</dbReference>
<sequence>MSTPAGTGDEAELLLRARSGDATAIEDLYTTHVPAARRLATALAGSSAADDLVSDSFARVISQLRGGRGPATNFRAYLFATIRNRYRDAVRLASRENPVSDQPWILEDNHAPVEAPETSLDDTFGDVDAIAAFNALPEAWQQVLWHVEVEGRRIPEVATLLRTSPAAVSSLAYRAREGLKLAYLNRRLGSPPRDRQCQWVQDRLSQYVRDSVSPRVVSKIEAHLPGCAVCTRALADLERTNRKLAALLLPILLVGGTAKLTASAATGAAGGAGGAGAPQDGATGSSGAEAAPAAARTAAGGRRLSVLSSAPVAVTGAVATVVLAAVAVISWWPAPDDRSRASSPASTDTSAVQPSAEAPPVDPPPVDPPPVDPPPAPPAAPVQPVVEDDEPLPAVPAPVPPVAPTKAPDREPPVPIPSPTPVPTPVPTPAATPAPTPVPQPVAVTPVRPTENPITACGTYGSLVMPTTQGVRYTRTSGDGLQGDWTVTATPEAGYVIAPGAPTTFEGDLLDFYACPAIVSVTATSTAVTTSVTAPDPGPYLLELRLDFDETVYVTEDNGEGWDCFADDGTTRNPLNHLSDYELTPGEEWVVCEFTYTGAAPGPVEVLVDAAGAVPGGTATLSSDGIERDERPFG</sequence>
<keyword evidence="3" id="KW-0731">Sigma factor</keyword>
<feature type="compositionally biased region" description="Low complexity" evidence="6">
    <location>
        <begin position="277"/>
        <end position="289"/>
    </location>
</feature>
<dbReference type="SUPFAM" id="SSF88659">
    <property type="entry name" value="Sigma3 and sigma4 domains of RNA polymerase sigma factors"/>
    <property type="match status" value="1"/>
</dbReference>
<keyword evidence="2" id="KW-0805">Transcription regulation</keyword>
<feature type="domain" description="Putative zinc-finger" evidence="8">
    <location>
        <begin position="197"/>
        <end position="230"/>
    </location>
</feature>
<evidence type="ECO:0000256" key="1">
    <source>
        <dbReference type="ARBA" id="ARBA00010641"/>
    </source>
</evidence>
<feature type="compositionally biased region" description="Pro residues" evidence="6">
    <location>
        <begin position="393"/>
        <end position="403"/>
    </location>
</feature>